<evidence type="ECO:0000256" key="6">
    <source>
        <dbReference type="ARBA" id="ARBA00023136"/>
    </source>
</evidence>
<dbReference type="AlphaFoldDB" id="A0A5S3XQ98"/>
<keyword evidence="6" id="KW-0472">Membrane</keyword>
<reference evidence="9" key="3">
    <citation type="submission" date="2019-09" db="EMBL/GenBank/DDBJ databases">
        <title>Co-occurence of chitin degradation, pigmentation and bioactivity in marine Pseudoalteromonas.</title>
        <authorList>
            <person name="Sonnenschein E.C."/>
            <person name="Bech P.K."/>
        </authorList>
    </citation>
    <scope>NUCLEOTIDE SEQUENCE</scope>
    <source>
        <strain evidence="9">S2231</strain>
        <strain evidence="8">S2233</strain>
    </source>
</reference>
<evidence type="ECO:0000313" key="10">
    <source>
        <dbReference type="Proteomes" id="UP000305730"/>
    </source>
</evidence>
<dbReference type="PANTHER" id="PTHR12137:SF54">
    <property type="entry name" value="CARBOHYDRATE SULFOTRANSFERASE"/>
    <property type="match status" value="1"/>
</dbReference>
<dbReference type="EMBL" id="PNCK01000016">
    <property type="protein sequence ID" value="TMP45691.1"/>
    <property type="molecule type" value="Genomic_DNA"/>
</dbReference>
<dbReference type="Proteomes" id="UP000307706">
    <property type="component" value="Unassembled WGS sequence"/>
</dbReference>
<keyword evidence="5" id="KW-0333">Golgi apparatus</keyword>
<dbReference type="InterPro" id="IPR027417">
    <property type="entry name" value="P-loop_NTPase"/>
</dbReference>
<evidence type="ECO:0008006" key="12">
    <source>
        <dbReference type="Google" id="ProtNLM"/>
    </source>
</evidence>
<dbReference type="InterPro" id="IPR018011">
    <property type="entry name" value="Carb_sulfotrans_8-10"/>
</dbReference>
<dbReference type="OrthoDB" id="288532at2"/>
<dbReference type="SUPFAM" id="SSF52540">
    <property type="entry name" value="P-loop containing nucleoside triphosphate hydrolases"/>
    <property type="match status" value="1"/>
</dbReference>
<evidence type="ECO:0000313" key="8">
    <source>
        <dbReference type="EMBL" id="TMP45691.1"/>
    </source>
</evidence>
<dbReference type="InterPro" id="IPR005331">
    <property type="entry name" value="Sulfotransferase"/>
</dbReference>
<reference evidence="10 11" key="2">
    <citation type="submission" date="2019-06" db="EMBL/GenBank/DDBJ databases">
        <title>Co-occurence of chitin degradation, pigmentation and bioactivity in marine Pseudoalteromonas.</title>
        <authorList>
            <person name="Sonnenschein E.C."/>
            <person name="Bech P.K."/>
        </authorList>
    </citation>
    <scope>NUCLEOTIDE SEQUENCE [LARGE SCALE GENOMIC DNA]</scope>
    <source>
        <strain evidence="11">S2231</strain>
        <strain evidence="10">S2233</strain>
    </source>
</reference>
<evidence type="ECO:0000256" key="4">
    <source>
        <dbReference type="ARBA" id="ARBA00022989"/>
    </source>
</evidence>
<keyword evidence="3" id="KW-0812">Transmembrane</keyword>
<gene>
    <name evidence="9" type="ORF">CWB96_10935</name>
    <name evidence="8" type="ORF">CWB97_03580</name>
</gene>
<evidence type="ECO:0000313" key="11">
    <source>
        <dbReference type="Proteomes" id="UP000307706"/>
    </source>
</evidence>
<evidence type="ECO:0000256" key="7">
    <source>
        <dbReference type="ARBA" id="ARBA00023180"/>
    </source>
</evidence>
<reference evidence="10 11" key="1">
    <citation type="submission" date="2017-12" db="EMBL/GenBank/DDBJ databases">
        <authorList>
            <person name="Paulsen S."/>
            <person name="Gram L.K."/>
        </authorList>
    </citation>
    <scope>NUCLEOTIDE SEQUENCE [LARGE SCALE GENOMIC DNA]</scope>
    <source>
        <strain evidence="9 11">S2231</strain>
        <strain evidence="8 10">S2233</strain>
    </source>
</reference>
<comment type="caution">
    <text evidence="9">The sequence shown here is derived from an EMBL/GenBank/DDBJ whole genome shotgun (WGS) entry which is preliminary data.</text>
</comment>
<dbReference type="Gene3D" id="3.40.50.300">
    <property type="entry name" value="P-loop containing nucleotide triphosphate hydrolases"/>
    <property type="match status" value="1"/>
</dbReference>
<proteinExistence type="predicted"/>
<keyword evidence="7" id="KW-0325">Glycoprotein</keyword>
<organism evidence="9 11">
    <name type="scientific">Pseudoalteromonas citrea</name>
    <dbReference type="NCBI Taxonomy" id="43655"/>
    <lineage>
        <taxon>Bacteria</taxon>
        <taxon>Pseudomonadati</taxon>
        <taxon>Pseudomonadota</taxon>
        <taxon>Gammaproteobacteria</taxon>
        <taxon>Alteromonadales</taxon>
        <taxon>Pseudoalteromonadaceae</taxon>
        <taxon>Pseudoalteromonas</taxon>
    </lineage>
</organism>
<protein>
    <recommendedName>
        <fullName evidence="12">Sulfotransferase</fullName>
    </recommendedName>
</protein>
<evidence type="ECO:0000256" key="3">
    <source>
        <dbReference type="ARBA" id="ARBA00022692"/>
    </source>
</evidence>
<dbReference type="Pfam" id="PF03567">
    <property type="entry name" value="Sulfotransfer_2"/>
    <property type="match status" value="1"/>
</dbReference>
<dbReference type="RefSeq" id="WP_138595069.1">
    <property type="nucleotide sequence ID" value="NZ_PNCK01000016.1"/>
</dbReference>
<dbReference type="GO" id="GO:0008146">
    <property type="term" value="F:sulfotransferase activity"/>
    <property type="evidence" value="ECO:0007669"/>
    <property type="project" value="InterPro"/>
</dbReference>
<dbReference type="EMBL" id="PNCL01000050">
    <property type="protein sequence ID" value="TMP59070.1"/>
    <property type="molecule type" value="Genomic_DNA"/>
</dbReference>
<dbReference type="Proteomes" id="UP000305730">
    <property type="component" value="Unassembled WGS sequence"/>
</dbReference>
<evidence type="ECO:0000256" key="1">
    <source>
        <dbReference type="ARBA" id="ARBA00004323"/>
    </source>
</evidence>
<comment type="subcellular location">
    <subcellularLocation>
        <location evidence="1">Golgi apparatus membrane</location>
        <topology evidence="1">Single-pass type II membrane protein</topology>
    </subcellularLocation>
</comment>
<keyword evidence="2" id="KW-0808">Transferase</keyword>
<evidence type="ECO:0000256" key="2">
    <source>
        <dbReference type="ARBA" id="ARBA00022679"/>
    </source>
</evidence>
<keyword evidence="10" id="KW-1185">Reference proteome</keyword>
<keyword evidence="4" id="KW-1133">Transmembrane helix</keyword>
<evidence type="ECO:0000256" key="5">
    <source>
        <dbReference type="ARBA" id="ARBA00023034"/>
    </source>
</evidence>
<dbReference type="GO" id="GO:0016020">
    <property type="term" value="C:membrane"/>
    <property type="evidence" value="ECO:0007669"/>
    <property type="project" value="InterPro"/>
</dbReference>
<evidence type="ECO:0000313" key="9">
    <source>
        <dbReference type="EMBL" id="TMP59070.1"/>
    </source>
</evidence>
<sequence length="240" mass="28662">MISTKDNCVFVHVPKVAGQSIELFFVERMGLTWQQRSQLLLKPNSNPQFGPPRLAHLYADEYVKYNYVTTEQFSDYFKFSFVRNPWERLVSEFTYRKALGHKQYQGTFKSFVLTQFPTPERDDYENGIDHYRHIVPQSRFIYDSDGKCLVDFIGRFESLQQDFTHVCQQLRVADTRLPHKNSTANLSRSGKWLNIVRSLCKPKQNKRHYSEYYCTDTKDFVTRYYQEDIDRFGYIFEEKV</sequence>
<dbReference type="PANTHER" id="PTHR12137">
    <property type="entry name" value="CARBOHYDRATE SULFOTRANSFERASE"/>
    <property type="match status" value="1"/>
</dbReference>
<dbReference type="GO" id="GO:0016051">
    <property type="term" value="P:carbohydrate biosynthetic process"/>
    <property type="evidence" value="ECO:0007669"/>
    <property type="project" value="InterPro"/>
</dbReference>
<accession>A0A5S3XQ98</accession>
<name>A0A5S3XQ98_9GAMM</name>